<proteinExistence type="predicted"/>
<dbReference type="InterPro" id="IPR026349">
    <property type="entry name" value="CHP04255"/>
</dbReference>
<dbReference type="EMBL" id="NAOO01000027">
    <property type="protein sequence ID" value="RFB88150.1"/>
    <property type="molecule type" value="Genomic_DNA"/>
</dbReference>
<dbReference type="AlphaFoldDB" id="A0A3E1B9E2"/>
<reference evidence="1 2" key="1">
    <citation type="submission" date="2017-03" db="EMBL/GenBank/DDBJ databases">
        <title>Genome analysis of Rhizobial strains effectives or ineffectives for nitrogen fixation isolated from bean seeds.</title>
        <authorList>
            <person name="Peralta H."/>
            <person name="Aguilar-Vera A."/>
            <person name="Mora Y."/>
            <person name="Vargas-Lagunas C."/>
            <person name="Girard L."/>
            <person name="Mora J."/>
        </authorList>
    </citation>
    <scope>NUCLEOTIDE SEQUENCE [LARGE SCALE GENOMIC DNA]</scope>
    <source>
        <strain evidence="1 2">CCGM5</strain>
    </source>
</reference>
<dbReference type="NCBIfam" id="TIGR04255">
    <property type="entry name" value="sporadTIGR04255"/>
    <property type="match status" value="1"/>
</dbReference>
<sequence>MLNSWQPIRPLHSIECVATVVAFAEPLSEFLIKRVIRKAESVALNAGLSERADIRTFQFPAIPEAGHQVRSQFDGLAFQRFGQTTPQGRVLLEDLVVSRNELAFRKYDYNRWADYRADLNKLVLPLVDISSEATAVQALRLEYLDRFFIENYAPGHVSELLSRNPMVAPHVFETASLWHSHTGKFDPLGDDTLLTQINVDLVNNESAPDQPKLLHSVGIMTGLERRYDVNKLDVESPVVPYIDEHLHDLHLRSKALFESLLTPEIAARVGLGDNNVN</sequence>
<dbReference type="Proteomes" id="UP000256748">
    <property type="component" value="Unassembled WGS sequence"/>
</dbReference>
<comment type="caution">
    <text evidence="1">The sequence shown here is derived from an EMBL/GenBank/DDBJ whole genome shotgun (WGS) entry which is preliminary data.</text>
</comment>
<evidence type="ECO:0000313" key="1">
    <source>
        <dbReference type="EMBL" id="RFB88150.1"/>
    </source>
</evidence>
<gene>
    <name evidence="1" type="ORF">B5K10_21765</name>
</gene>
<dbReference type="RefSeq" id="WP_116275025.1">
    <property type="nucleotide sequence ID" value="NZ_KZ859523.1"/>
</dbReference>
<name>A0A3E1B9E2_RHILT</name>
<protein>
    <recommendedName>
        <fullName evidence="3">TIGR04255 family protein</fullName>
    </recommendedName>
</protein>
<organism evidence="1 2">
    <name type="scientific">Rhizobium leguminosarum bv. trifolii</name>
    <dbReference type="NCBI Taxonomy" id="386"/>
    <lineage>
        <taxon>Bacteria</taxon>
        <taxon>Pseudomonadati</taxon>
        <taxon>Pseudomonadota</taxon>
        <taxon>Alphaproteobacteria</taxon>
        <taxon>Hyphomicrobiales</taxon>
        <taxon>Rhizobiaceae</taxon>
        <taxon>Rhizobium/Agrobacterium group</taxon>
        <taxon>Rhizobium</taxon>
    </lineage>
</organism>
<evidence type="ECO:0008006" key="3">
    <source>
        <dbReference type="Google" id="ProtNLM"/>
    </source>
</evidence>
<evidence type="ECO:0000313" key="2">
    <source>
        <dbReference type="Proteomes" id="UP000256748"/>
    </source>
</evidence>
<accession>A0A3E1B9E2</accession>